<dbReference type="Proteomes" id="UP000029015">
    <property type="component" value="Unassembled WGS sequence"/>
</dbReference>
<gene>
    <name evidence="7" type="ORF">BACT_0093</name>
</gene>
<evidence type="ECO:0000256" key="2">
    <source>
        <dbReference type="ARBA" id="ARBA00022729"/>
    </source>
</evidence>
<keyword evidence="2 6" id="KW-0732">Signal</keyword>
<accession>A0A086YYB3</accession>
<dbReference type="PROSITE" id="PS51257">
    <property type="entry name" value="PROKAR_LIPOPROTEIN"/>
    <property type="match status" value="1"/>
</dbReference>
<sequence length="437" mass="48529">MNTIVRVTAAVGALAMSLTGLSACGSSSASSDKGHVYYLSAKPEQQDEFKDLAKQFTKDTGIPVDVSVASSGTYEQSLKSELAKSNAPTMFDVDNNDFQNWGSYYADMSGTQIYKDLKKSEWALKLQDKVVAVPFVMERYGIIYNKALMKKYFDAKWSTVKSIKEVNNFKALKTVADEIQKHKDDIGVKGAFSSAGFDSSSSKRFGDQLAHIPVYYEYRDQHVTAEPPTLTGKYTDNFKQIFDLYITDATVEPTQLSSATMDDSNNEFASKQSVFLQNGSWGYPQIKGQEVPDEDIGVLPIYIGVPGEEKQGLTVSFMYFANNKNASAKDKEATAKFQEYILNNKNGQKIFTDDMGFETPFKSYDKAGFKSTNPVQRANDAYAKAGDYDTVIYPLPSAQWVASLSDAMLEYAQGTGKWSKVQTAFVDGWAKEYKTTH</sequence>
<proteinExistence type="predicted"/>
<evidence type="ECO:0000256" key="6">
    <source>
        <dbReference type="SAM" id="SignalP"/>
    </source>
</evidence>
<dbReference type="OrthoDB" id="9763054at2"/>
<keyword evidence="5" id="KW-0449">Lipoprotein</keyword>
<evidence type="ECO:0000313" key="7">
    <source>
        <dbReference type="EMBL" id="KFI39263.1"/>
    </source>
</evidence>
<organism evidence="7 8">
    <name type="scientific">Bifidobacterium actinocoloniiforme DSM 22766</name>
    <dbReference type="NCBI Taxonomy" id="1437605"/>
    <lineage>
        <taxon>Bacteria</taxon>
        <taxon>Bacillati</taxon>
        <taxon>Actinomycetota</taxon>
        <taxon>Actinomycetes</taxon>
        <taxon>Bifidobacteriales</taxon>
        <taxon>Bifidobacteriaceae</taxon>
        <taxon>Bifidobacterium</taxon>
    </lineage>
</organism>
<dbReference type="Pfam" id="PF13416">
    <property type="entry name" value="SBP_bac_8"/>
    <property type="match status" value="1"/>
</dbReference>
<evidence type="ECO:0000256" key="3">
    <source>
        <dbReference type="ARBA" id="ARBA00023136"/>
    </source>
</evidence>
<evidence type="ECO:0000256" key="5">
    <source>
        <dbReference type="ARBA" id="ARBA00023288"/>
    </source>
</evidence>
<keyword evidence="3" id="KW-0472">Membrane</keyword>
<feature type="signal peptide" evidence="6">
    <location>
        <begin position="1"/>
        <end position="22"/>
    </location>
</feature>
<protein>
    <submittedName>
        <fullName evidence="7">Solute-binding protein ABC transporter (MalE family)</fullName>
    </submittedName>
</protein>
<keyword evidence="4" id="KW-0564">Palmitate</keyword>
<evidence type="ECO:0000256" key="1">
    <source>
        <dbReference type="ARBA" id="ARBA00022475"/>
    </source>
</evidence>
<name>A0A086YYB3_9BIFI</name>
<keyword evidence="1" id="KW-1003">Cell membrane</keyword>
<comment type="caution">
    <text evidence="7">The sequence shown here is derived from an EMBL/GenBank/DDBJ whole genome shotgun (WGS) entry which is preliminary data.</text>
</comment>
<evidence type="ECO:0000256" key="4">
    <source>
        <dbReference type="ARBA" id="ARBA00023139"/>
    </source>
</evidence>
<dbReference type="eggNOG" id="COG1653">
    <property type="taxonomic scope" value="Bacteria"/>
</dbReference>
<dbReference type="PATRIC" id="fig|1437605.7.peg.1289"/>
<dbReference type="PANTHER" id="PTHR43649:SF33">
    <property type="entry name" value="POLYGALACTURONAN_RHAMNOGALACTURONAN-BINDING PROTEIN YTCQ"/>
    <property type="match status" value="1"/>
</dbReference>
<dbReference type="InterPro" id="IPR006059">
    <property type="entry name" value="SBP"/>
</dbReference>
<feature type="chain" id="PRO_5039241991" evidence="6">
    <location>
        <begin position="23"/>
        <end position="437"/>
    </location>
</feature>
<dbReference type="SUPFAM" id="SSF53850">
    <property type="entry name" value="Periplasmic binding protein-like II"/>
    <property type="match status" value="1"/>
</dbReference>
<dbReference type="STRING" id="1437605.AB656_06290"/>
<dbReference type="RefSeq" id="WP_033504217.1">
    <property type="nucleotide sequence ID" value="NZ_CP011786.1"/>
</dbReference>
<dbReference type="KEGG" id="bact:AB656_06290"/>
<dbReference type="PANTHER" id="PTHR43649">
    <property type="entry name" value="ARABINOSE-BINDING PROTEIN-RELATED"/>
    <property type="match status" value="1"/>
</dbReference>
<dbReference type="InterPro" id="IPR050490">
    <property type="entry name" value="Bact_solute-bd_prot1"/>
</dbReference>
<keyword evidence="8" id="KW-1185">Reference proteome</keyword>
<dbReference type="EMBL" id="JGYK01000002">
    <property type="protein sequence ID" value="KFI39263.1"/>
    <property type="molecule type" value="Genomic_DNA"/>
</dbReference>
<dbReference type="Gene3D" id="3.40.190.10">
    <property type="entry name" value="Periplasmic binding protein-like II"/>
    <property type="match status" value="1"/>
</dbReference>
<reference evidence="7 8" key="1">
    <citation type="submission" date="2014-03" db="EMBL/GenBank/DDBJ databases">
        <title>Genomics of Bifidobacteria.</title>
        <authorList>
            <person name="Ventura M."/>
            <person name="Milani C."/>
            <person name="Lugli G.A."/>
        </authorList>
    </citation>
    <scope>NUCLEOTIDE SEQUENCE [LARGE SCALE GENOMIC DNA]</scope>
    <source>
        <strain evidence="7 8">DSM 22766</strain>
    </source>
</reference>
<dbReference type="AlphaFoldDB" id="A0A086YYB3"/>
<evidence type="ECO:0000313" key="8">
    <source>
        <dbReference type="Proteomes" id="UP000029015"/>
    </source>
</evidence>